<accession>A0A699WYA6</accession>
<organism evidence="1">
    <name type="scientific">Tanacetum cinerariifolium</name>
    <name type="common">Dalmatian daisy</name>
    <name type="synonym">Chrysanthemum cinerariifolium</name>
    <dbReference type="NCBI Taxonomy" id="118510"/>
    <lineage>
        <taxon>Eukaryota</taxon>
        <taxon>Viridiplantae</taxon>
        <taxon>Streptophyta</taxon>
        <taxon>Embryophyta</taxon>
        <taxon>Tracheophyta</taxon>
        <taxon>Spermatophyta</taxon>
        <taxon>Magnoliopsida</taxon>
        <taxon>eudicotyledons</taxon>
        <taxon>Gunneridae</taxon>
        <taxon>Pentapetalae</taxon>
        <taxon>asterids</taxon>
        <taxon>campanulids</taxon>
        <taxon>Asterales</taxon>
        <taxon>Asteraceae</taxon>
        <taxon>Asteroideae</taxon>
        <taxon>Anthemideae</taxon>
        <taxon>Anthemidinae</taxon>
        <taxon>Tanacetum</taxon>
    </lineage>
</organism>
<reference evidence="1" key="1">
    <citation type="journal article" date="2019" name="Sci. Rep.">
        <title>Draft genome of Tanacetum cinerariifolium, the natural source of mosquito coil.</title>
        <authorList>
            <person name="Yamashiro T."/>
            <person name="Shiraishi A."/>
            <person name="Satake H."/>
            <person name="Nakayama K."/>
        </authorList>
    </citation>
    <scope>NUCLEOTIDE SEQUENCE</scope>
</reference>
<evidence type="ECO:0000313" key="1">
    <source>
        <dbReference type="EMBL" id="GFD49831.1"/>
    </source>
</evidence>
<sequence>RVDKDQLPVEGLEIEIPNAVVVGLRDGQAFYSYTVDDQGVTEESKRLILFVGQRPAPAAHLPVPQVKEAHNGFLEPIAQGPVQVAVAPYHAMAKGDTVKLTWQAYETGGNPLSPYLNTKTLG</sequence>
<feature type="non-terminal residue" evidence="1">
    <location>
        <position position="1"/>
    </location>
</feature>
<proteinExistence type="predicted"/>
<name>A0A699WYA6_TANCI</name>
<comment type="caution">
    <text evidence="1">The sequence shown here is derived from an EMBL/GenBank/DDBJ whole genome shotgun (WGS) entry which is preliminary data.</text>
</comment>
<feature type="non-terminal residue" evidence="1">
    <location>
        <position position="122"/>
    </location>
</feature>
<dbReference type="EMBL" id="BKCJ011748318">
    <property type="protein sequence ID" value="GFD49831.1"/>
    <property type="molecule type" value="Genomic_DNA"/>
</dbReference>
<dbReference type="AlphaFoldDB" id="A0A699WYA6"/>
<gene>
    <name evidence="1" type="ORF">Tci_921800</name>
</gene>
<protein>
    <submittedName>
        <fullName evidence="1">Uncharacterized protein</fullName>
    </submittedName>
</protein>